<dbReference type="SUPFAM" id="SSF52540">
    <property type="entry name" value="P-loop containing nucleoside triphosphate hydrolases"/>
    <property type="match status" value="1"/>
</dbReference>
<keyword evidence="3" id="KW-0378">Hydrolase</keyword>
<comment type="caution">
    <text evidence="3">The sequence shown here is derived from an EMBL/GenBank/DDBJ whole genome shotgun (WGS) entry which is preliminary data.</text>
</comment>
<dbReference type="EMBL" id="FNCA01000009">
    <property type="protein sequence ID" value="SDG22001.1"/>
    <property type="molecule type" value="Genomic_DNA"/>
</dbReference>
<dbReference type="Pfam" id="PF20469">
    <property type="entry name" value="OLD-like_TOPRIM"/>
    <property type="match status" value="1"/>
</dbReference>
<dbReference type="PANTHER" id="PTHR43581:SF4">
    <property type="entry name" value="ATP_GTP PHOSPHATASE"/>
    <property type="match status" value="1"/>
</dbReference>
<dbReference type="CDD" id="cd00267">
    <property type="entry name" value="ABC_ATPase"/>
    <property type="match status" value="1"/>
</dbReference>
<gene>
    <name evidence="3" type="ORF">SAMN04488589_2453</name>
</gene>
<evidence type="ECO:0000313" key="4">
    <source>
        <dbReference type="Proteomes" id="UP000199259"/>
    </source>
</evidence>
<name>A0A7Z7AYG3_9EURY</name>
<dbReference type="AlphaFoldDB" id="A0A7Z7AYG3"/>
<reference evidence="3 4" key="1">
    <citation type="submission" date="2016-10" db="EMBL/GenBank/DDBJ databases">
        <authorList>
            <person name="Varghese N."/>
            <person name="Submissions S."/>
        </authorList>
    </citation>
    <scope>NUCLEOTIDE SEQUENCE [LARGE SCALE GENOMIC DNA]</scope>
    <source>
        <strain evidence="3 4">PL 12/M</strain>
    </source>
</reference>
<dbReference type="Pfam" id="PF13175">
    <property type="entry name" value="AAA_15"/>
    <property type="match status" value="1"/>
</dbReference>
<proteinExistence type="predicted"/>
<dbReference type="Gene3D" id="3.40.50.300">
    <property type="entry name" value="P-loop containing nucleotide triphosphate hydrolases"/>
    <property type="match status" value="1"/>
</dbReference>
<protein>
    <submittedName>
        <fullName evidence="3">Predicted ATP-dependent endonuclease of the OLD family, contains P-loop ATPase and TOPRIM domains</fullName>
    </submittedName>
</protein>
<dbReference type="InterPro" id="IPR034139">
    <property type="entry name" value="TOPRIM_OLD"/>
</dbReference>
<dbReference type="InterPro" id="IPR027417">
    <property type="entry name" value="P-loop_NTPase"/>
</dbReference>
<evidence type="ECO:0000259" key="1">
    <source>
        <dbReference type="Pfam" id="PF13175"/>
    </source>
</evidence>
<keyword evidence="3" id="KW-0540">Nuclease</keyword>
<evidence type="ECO:0000259" key="2">
    <source>
        <dbReference type="Pfam" id="PF20469"/>
    </source>
</evidence>
<dbReference type="GO" id="GO:0004519">
    <property type="term" value="F:endonuclease activity"/>
    <property type="evidence" value="ECO:0007669"/>
    <property type="project" value="UniProtKB-KW"/>
</dbReference>
<feature type="domain" description="OLD protein-like TOPRIM" evidence="2">
    <location>
        <begin position="414"/>
        <end position="481"/>
    </location>
</feature>
<evidence type="ECO:0000313" key="3">
    <source>
        <dbReference type="EMBL" id="SDG22001.1"/>
    </source>
</evidence>
<organism evidence="3 4">
    <name type="scientific">Methanolobus vulcani</name>
    <dbReference type="NCBI Taxonomy" id="38026"/>
    <lineage>
        <taxon>Archaea</taxon>
        <taxon>Methanobacteriati</taxon>
        <taxon>Methanobacteriota</taxon>
        <taxon>Stenosarchaea group</taxon>
        <taxon>Methanomicrobia</taxon>
        <taxon>Methanosarcinales</taxon>
        <taxon>Methanosarcinaceae</taxon>
        <taxon>Methanolobus</taxon>
    </lineage>
</organism>
<dbReference type="Proteomes" id="UP000199259">
    <property type="component" value="Unassembled WGS sequence"/>
</dbReference>
<dbReference type="InterPro" id="IPR051396">
    <property type="entry name" value="Bact_Antivir_Def_Nuclease"/>
</dbReference>
<feature type="domain" description="Endonuclease GajA/Old nuclease/RecF-like AAA" evidence="1">
    <location>
        <begin position="2"/>
        <end position="364"/>
    </location>
</feature>
<accession>A0A7Z7AYG3</accession>
<keyword evidence="3" id="KW-0255">Endonuclease</keyword>
<dbReference type="PANTHER" id="PTHR43581">
    <property type="entry name" value="ATP/GTP PHOSPHATASE"/>
    <property type="match status" value="1"/>
</dbReference>
<sequence>MIRLVNFKCFSDSGEVPIHKLTFFIGENDSGKTSILNALDIFLNNKPLSPELFHRLSEVFSDSCEIELRFKVNSDSTVVIPQYFLDDSYFSVKKVFKINDTDKIIGSCEVKRQIFEIDDLNNINSLKATALKELCHSFDLPYTKVEDAKIALQEYVSSNYDYLDKKLDWAEIKWNDISEYLPRVEYYGSSDYGNPLTFIHKTLDSVYRTFFYDYDEDGQESLKESLVSKKDEIKESLNKKIEDELKEKVQTIIPKVTSINGDFGIDFAAGFTLSDINVDYGQGPHSINNIGDGSKKRLYLAIIEWDKEVRSKSLQKKVIRCYDEPDASLDYKSQKAMFYLLKSLSENKDVNIQPIVSTHSLQMIDRASTKSINYIKHKDGLSKVEFLKGSDNSDISEFLDNVYEISGITNSGIFFERCFLIVEGETEYFALPILYKKYFDKCMSEDGVVLINLQSNSSWDKILKLFSNYKSKATLMLLDSDIKDSGLGKRLNEANLVKMGFQQDFFDNHIVLIGENEFEDVFDDALICKCLNEHWPKNGDECWVDADVASLRKTSKFSSSLEKMISEYKRNNDVEYDYLKKVDFSMKLANMMEKKDIEKIEALDSLFKKIESITE</sequence>
<keyword evidence="4" id="KW-1185">Reference proteome</keyword>
<dbReference type="InterPro" id="IPR041685">
    <property type="entry name" value="AAA_GajA/Old/RecF-like"/>
</dbReference>